<dbReference type="InterPro" id="IPR017860">
    <property type="entry name" value="Peptidase_M22_CS"/>
</dbReference>
<evidence type="ECO:0000256" key="5">
    <source>
        <dbReference type="ARBA" id="ARBA00023315"/>
    </source>
</evidence>
<comment type="caution">
    <text evidence="9">The sequence shown here is derived from an EMBL/GenBank/DDBJ whole genome shotgun (WGS) entry which is preliminary data.</text>
</comment>
<dbReference type="PANTHER" id="PTHR11735">
    <property type="entry name" value="TRNA N6-ADENOSINE THREONYLCARBAMOYLTRANSFERASE"/>
    <property type="match status" value="1"/>
</dbReference>
<evidence type="ECO:0000256" key="1">
    <source>
        <dbReference type="ARBA" id="ARBA00022679"/>
    </source>
</evidence>
<sequence length="402" mass="44495">MNILSIESSCDDSSLALQNLDCNLLWHRKISQENAHTYFGGVVPELASRLFAKDLPYLLGEFKEKHSFNNLCAIAVTYEPGLATSLLEGVIMAKGLSLSLNVPLLGINHLKGHIYSLFINQPMVKMPISVLLVSGGHTMIIECFDYDNMQIISSTLDDSFGECYDKAAKMLSLGYPGGMVIDSLAREALNDHVTPIKLPVPLMHTHTLHFSFSGLKNAFRLALQEQKELQKLIESHSHYTHSLHNTAKNPLANKQKHHSLLSHDLSSQTQEAQKIKQQILAHPSTKALSLGLQQSAVTHLLQKCEKYLKSTSNIPYFAVVGGASANSLLRDKIQDLVAKYQKKLLLADMQYCSDNAAMIGRAALAYLESNPQALNKNNAANCLNLDITTHNTEITNNHIERT</sequence>
<dbReference type="InterPro" id="IPR017861">
    <property type="entry name" value="KAE1/TsaD"/>
</dbReference>
<dbReference type="HAMAP" id="MF_01445">
    <property type="entry name" value="TsaD"/>
    <property type="match status" value="1"/>
</dbReference>
<evidence type="ECO:0000256" key="7">
    <source>
        <dbReference type="HAMAP-Rule" id="MF_01445"/>
    </source>
</evidence>
<dbReference type="Proteomes" id="UP000256424">
    <property type="component" value="Unassembled WGS sequence"/>
</dbReference>
<dbReference type="PANTHER" id="PTHR11735:SF6">
    <property type="entry name" value="TRNA N6-ADENOSINE THREONYLCARBAMOYLTRANSFERASE, MITOCHONDRIAL"/>
    <property type="match status" value="1"/>
</dbReference>
<feature type="binding site" evidence="7">
    <location>
        <position position="354"/>
    </location>
    <ligand>
        <name>Fe cation</name>
        <dbReference type="ChEBI" id="CHEBI:24875"/>
    </ligand>
</feature>
<evidence type="ECO:0000256" key="6">
    <source>
        <dbReference type="ARBA" id="ARBA00048117"/>
    </source>
</evidence>
<comment type="similarity">
    <text evidence="7">Belongs to the KAE1 / TsaD family.</text>
</comment>
<reference evidence="9 10" key="1">
    <citation type="submission" date="2018-04" db="EMBL/GenBank/DDBJ databases">
        <title>Novel Campyloabacter and Helicobacter Species and Strains.</title>
        <authorList>
            <person name="Mannion A.J."/>
            <person name="Shen Z."/>
            <person name="Fox J.G."/>
        </authorList>
    </citation>
    <scope>NUCLEOTIDE SEQUENCE [LARGE SCALE GENOMIC DNA]</scope>
    <source>
        <strain evidence="9 10">MIT 97-5075</strain>
    </source>
</reference>
<feature type="binding site" evidence="7">
    <location>
        <position position="326"/>
    </location>
    <ligand>
        <name>substrate</name>
    </ligand>
</feature>
<feature type="binding site" evidence="7">
    <location>
        <begin position="132"/>
        <end position="136"/>
    </location>
    <ligand>
        <name>substrate</name>
    </ligand>
</feature>
<keyword evidence="10" id="KW-1185">Reference proteome</keyword>
<dbReference type="GO" id="GO:0061711">
    <property type="term" value="F:tRNA N(6)-L-threonylcarbamoyladenine synthase activity"/>
    <property type="evidence" value="ECO:0007669"/>
    <property type="project" value="UniProtKB-EC"/>
</dbReference>
<dbReference type="EMBL" id="NXLW01000005">
    <property type="protein sequence ID" value="RDU72685.1"/>
    <property type="molecule type" value="Genomic_DNA"/>
</dbReference>
<feature type="binding site" evidence="7">
    <location>
        <position position="182"/>
    </location>
    <ligand>
        <name>substrate</name>
    </ligand>
</feature>
<proteinExistence type="inferred from homology"/>
<dbReference type="NCBIfam" id="TIGR00329">
    <property type="entry name" value="gcp_kae1"/>
    <property type="match status" value="1"/>
</dbReference>
<keyword evidence="2 7" id="KW-0819">tRNA processing</keyword>
<evidence type="ECO:0000256" key="3">
    <source>
        <dbReference type="ARBA" id="ARBA00022723"/>
    </source>
</evidence>
<dbReference type="InterPro" id="IPR000905">
    <property type="entry name" value="Gcp-like_dom"/>
</dbReference>
<accession>A0A3D8J660</accession>
<feature type="binding site" evidence="7">
    <location>
        <position position="165"/>
    </location>
    <ligand>
        <name>substrate</name>
    </ligand>
</feature>
<dbReference type="PROSITE" id="PS01016">
    <property type="entry name" value="GLYCOPROTEASE"/>
    <property type="match status" value="1"/>
</dbReference>
<comment type="cofactor">
    <cofactor evidence="7">
        <name>Fe(2+)</name>
        <dbReference type="ChEBI" id="CHEBI:29033"/>
    </cofactor>
    <text evidence="7">Binds 1 Fe(2+) ion per subunit.</text>
</comment>
<dbReference type="InterPro" id="IPR022450">
    <property type="entry name" value="TsaD"/>
</dbReference>
<dbReference type="GO" id="GO:0005737">
    <property type="term" value="C:cytoplasm"/>
    <property type="evidence" value="ECO:0007669"/>
    <property type="project" value="UniProtKB-SubCell"/>
</dbReference>
<comment type="subcellular location">
    <subcellularLocation>
        <location evidence="7">Cytoplasm</location>
    </subcellularLocation>
</comment>
<dbReference type="AlphaFoldDB" id="A0A3D8J660"/>
<evidence type="ECO:0000259" key="8">
    <source>
        <dbReference type="Pfam" id="PF00814"/>
    </source>
</evidence>
<keyword evidence="5 7" id="KW-0012">Acyltransferase</keyword>
<evidence type="ECO:0000313" key="9">
    <source>
        <dbReference type="EMBL" id="RDU72685.1"/>
    </source>
</evidence>
<gene>
    <name evidence="7" type="primary">tsaD</name>
    <name evidence="9" type="ORF">CQA66_03535</name>
</gene>
<keyword evidence="1 7" id="KW-0808">Transferase</keyword>
<dbReference type="GO" id="GO:0005506">
    <property type="term" value="F:iron ion binding"/>
    <property type="evidence" value="ECO:0007669"/>
    <property type="project" value="UniProtKB-UniRule"/>
</dbReference>
<comment type="catalytic activity">
    <reaction evidence="6 7">
        <text>L-threonylcarbamoyladenylate + adenosine(37) in tRNA = N(6)-L-threonylcarbamoyladenosine(37) in tRNA + AMP + H(+)</text>
        <dbReference type="Rhea" id="RHEA:37059"/>
        <dbReference type="Rhea" id="RHEA-COMP:10162"/>
        <dbReference type="Rhea" id="RHEA-COMP:10163"/>
        <dbReference type="ChEBI" id="CHEBI:15378"/>
        <dbReference type="ChEBI" id="CHEBI:73682"/>
        <dbReference type="ChEBI" id="CHEBI:74411"/>
        <dbReference type="ChEBI" id="CHEBI:74418"/>
        <dbReference type="ChEBI" id="CHEBI:456215"/>
        <dbReference type="EC" id="2.3.1.234"/>
    </reaction>
</comment>
<feature type="binding site" evidence="7">
    <location>
        <position position="109"/>
    </location>
    <ligand>
        <name>Fe cation</name>
        <dbReference type="ChEBI" id="CHEBI:24875"/>
    </ligand>
</feature>
<dbReference type="EC" id="2.3.1.234" evidence="7"/>
<keyword evidence="3 7" id="KW-0479">Metal-binding</keyword>
<protein>
    <recommendedName>
        <fullName evidence="7">tRNA N6-adenosine threonylcarbamoyltransferase</fullName>
        <ecNumber evidence="7">2.3.1.234</ecNumber>
    </recommendedName>
    <alternativeName>
        <fullName evidence="7">N6-L-threonylcarbamoyladenine synthase</fullName>
        <shortName evidence="7">t(6)A synthase</shortName>
    </alternativeName>
    <alternativeName>
        <fullName evidence="7">t(6)A37 threonylcarbamoyladenosine biosynthesis protein TsaD</fullName>
    </alternativeName>
    <alternativeName>
        <fullName evidence="7">tRNA threonylcarbamoyladenosine biosynthesis protein TsaD</fullName>
    </alternativeName>
</protein>
<comment type="function">
    <text evidence="7">Required for the formation of a threonylcarbamoyl group on adenosine at position 37 (t(6)A37) in tRNAs that read codons beginning with adenine. Is involved in the transfer of the threonylcarbamoyl moiety of threonylcarbamoyl-AMP (TC-AMP) to the N6 group of A37, together with TsaE and TsaB. TsaD likely plays a direct catalytic role in this reaction.</text>
</comment>
<dbReference type="InterPro" id="IPR043129">
    <property type="entry name" value="ATPase_NBD"/>
</dbReference>
<evidence type="ECO:0000256" key="4">
    <source>
        <dbReference type="ARBA" id="ARBA00023004"/>
    </source>
</evidence>
<evidence type="ECO:0000313" key="10">
    <source>
        <dbReference type="Proteomes" id="UP000256424"/>
    </source>
</evidence>
<feature type="domain" description="Gcp-like" evidence="8">
    <location>
        <begin position="25"/>
        <end position="360"/>
    </location>
</feature>
<feature type="binding site" evidence="7">
    <location>
        <position position="113"/>
    </location>
    <ligand>
        <name>Fe cation</name>
        <dbReference type="ChEBI" id="CHEBI:24875"/>
    </ligand>
</feature>
<dbReference type="OrthoDB" id="9806197at2"/>
<dbReference type="RefSeq" id="WP_104762473.1">
    <property type="nucleotide sequence ID" value="NZ_FZPM01000004.1"/>
</dbReference>
<dbReference type="Gene3D" id="3.30.420.40">
    <property type="match status" value="4"/>
</dbReference>
<organism evidence="9 10">
    <name type="scientific">Helicobacter aurati</name>
    <dbReference type="NCBI Taxonomy" id="137778"/>
    <lineage>
        <taxon>Bacteria</taxon>
        <taxon>Pseudomonadati</taxon>
        <taxon>Campylobacterota</taxon>
        <taxon>Epsilonproteobacteria</taxon>
        <taxon>Campylobacterales</taxon>
        <taxon>Helicobacteraceae</taxon>
        <taxon>Helicobacter</taxon>
    </lineage>
</organism>
<feature type="binding site" evidence="7">
    <location>
        <position position="178"/>
    </location>
    <ligand>
        <name>substrate</name>
    </ligand>
</feature>
<name>A0A3D8J660_9HELI</name>
<dbReference type="PRINTS" id="PR00789">
    <property type="entry name" value="OSIALOPTASE"/>
</dbReference>
<evidence type="ECO:0000256" key="2">
    <source>
        <dbReference type="ARBA" id="ARBA00022694"/>
    </source>
</evidence>
<keyword evidence="7" id="KW-0963">Cytoplasm</keyword>
<keyword evidence="4 7" id="KW-0408">Iron</keyword>
<dbReference type="GO" id="GO:0002949">
    <property type="term" value="P:tRNA threonylcarbamoyladenosine modification"/>
    <property type="evidence" value="ECO:0007669"/>
    <property type="project" value="UniProtKB-UniRule"/>
</dbReference>
<dbReference type="SUPFAM" id="SSF53067">
    <property type="entry name" value="Actin-like ATPase domain"/>
    <property type="match status" value="2"/>
</dbReference>
<dbReference type="Pfam" id="PF00814">
    <property type="entry name" value="TsaD"/>
    <property type="match status" value="1"/>
</dbReference>